<dbReference type="PROSITE" id="PS00633">
    <property type="entry name" value="BROMODOMAIN_1"/>
    <property type="match status" value="1"/>
</dbReference>
<comment type="caution">
    <text evidence="16">The sequence shown here is derived from an EMBL/GenBank/DDBJ whole genome shotgun (WGS) entry which is preliminary data.</text>
</comment>
<organism evidence="16 17">
    <name type="scientific">Hericium alpestre</name>
    <dbReference type="NCBI Taxonomy" id="135208"/>
    <lineage>
        <taxon>Eukaryota</taxon>
        <taxon>Fungi</taxon>
        <taxon>Dikarya</taxon>
        <taxon>Basidiomycota</taxon>
        <taxon>Agaricomycotina</taxon>
        <taxon>Agaricomycetes</taxon>
        <taxon>Russulales</taxon>
        <taxon>Hericiaceae</taxon>
        <taxon>Hericium</taxon>
    </lineage>
</organism>
<evidence type="ECO:0000259" key="15">
    <source>
        <dbReference type="PROSITE" id="PS51186"/>
    </source>
</evidence>
<dbReference type="Pfam" id="PF00583">
    <property type="entry name" value="Acetyltransf_1"/>
    <property type="match status" value="1"/>
</dbReference>
<evidence type="ECO:0000256" key="1">
    <source>
        <dbReference type="ARBA" id="ARBA00004123"/>
    </source>
</evidence>
<feature type="region of interest" description="Disordered" evidence="13">
    <location>
        <begin position="186"/>
        <end position="271"/>
    </location>
</feature>
<dbReference type="EC" id="2.3.1.48" evidence="3"/>
<dbReference type="SUPFAM" id="SSF47370">
    <property type="entry name" value="Bromodomain"/>
    <property type="match status" value="1"/>
</dbReference>
<evidence type="ECO:0000256" key="7">
    <source>
        <dbReference type="ARBA" id="ARBA00023117"/>
    </source>
</evidence>
<dbReference type="InterPro" id="IPR000182">
    <property type="entry name" value="GNAT_dom"/>
</dbReference>
<reference evidence="16 17" key="1">
    <citation type="submission" date="2019-02" db="EMBL/GenBank/DDBJ databases">
        <title>Genome sequencing of the rare red list fungi Hericium alpestre (H. flagellum).</title>
        <authorList>
            <person name="Buettner E."/>
            <person name="Kellner H."/>
        </authorList>
    </citation>
    <scope>NUCLEOTIDE SEQUENCE [LARGE SCALE GENOMIC DNA]</scope>
    <source>
        <strain evidence="16 17">DSM 108284</strain>
    </source>
</reference>
<protein>
    <recommendedName>
        <fullName evidence="3">histone acetyltransferase</fullName>
        <ecNumber evidence="3">2.3.1.48</ecNumber>
    </recommendedName>
</protein>
<dbReference type="PRINTS" id="PR00503">
    <property type="entry name" value="BROMODOMAIN"/>
</dbReference>
<comment type="subcellular location">
    <subcellularLocation>
        <location evidence="1">Nucleus</location>
    </subcellularLocation>
</comment>
<dbReference type="AlphaFoldDB" id="A0A4Y9ZQN8"/>
<evidence type="ECO:0000313" key="16">
    <source>
        <dbReference type="EMBL" id="TFY76343.1"/>
    </source>
</evidence>
<dbReference type="PROSITE" id="PS50014">
    <property type="entry name" value="BROMODOMAIN_2"/>
    <property type="match status" value="1"/>
</dbReference>
<dbReference type="OrthoDB" id="1937912at2759"/>
<evidence type="ECO:0000256" key="12">
    <source>
        <dbReference type="PROSITE-ProRule" id="PRU00035"/>
    </source>
</evidence>
<keyword evidence="4" id="KW-0808">Transferase</keyword>
<dbReference type="CDD" id="cd04301">
    <property type="entry name" value="NAT_SF"/>
    <property type="match status" value="1"/>
</dbReference>
<feature type="domain" description="Bromo" evidence="14">
    <location>
        <begin position="597"/>
        <end position="667"/>
    </location>
</feature>
<evidence type="ECO:0000256" key="4">
    <source>
        <dbReference type="ARBA" id="ARBA00022679"/>
    </source>
</evidence>
<evidence type="ECO:0000256" key="9">
    <source>
        <dbReference type="ARBA" id="ARBA00023163"/>
    </source>
</evidence>
<evidence type="ECO:0000256" key="2">
    <source>
        <dbReference type="ARBA" id="ARBA00008607"/>
    </source>
</evidence>
<evidence type="ECO:0000256" key="13">
    <source>
        <dbReference type="SAM" id="MobiDB-lite"/>
    </source>
</evidence>
<dbReference type="STRING" id="135208.A0A4Y9ZQN8"/>
<gene>
    <name evidence="16" type="ORF">EWM64_g7667</name>
</gene>
<keyword evidence="8" id="KW-0010">Activator</keyword>
<sequence>MKYLYPASNNLADLSPLSQAIKIARHSPCSACDVCPGLHPSPASDIIRDDRVENSNSLTDLAQYGSDDDDGTTSYLLSCECGHSVKDHGADERALDEDEFARRARVAVKIDEHLEVRALLRWSDHSSHLVIVYNPPSIPSPYTANDIGSFHTRQVPPTVGQSATRRALAAFRKSSVRLTDPSILAVLVSPDKQPPSPGSSRLSERTSPPPAKRRRISLSSLSDQDDDEEDRPLAAKMHASLNGAARQGTDRRSGKKTKAHTGPASLFAPPTGELQAEMNGHVAKVKVEERMDERQLDRLVTGVTVDTEGAPTSAPPVKPEKLSAAELRRGVIQIIPVENDRQPRSLVILTNLKTLFQKQLPVMPPEYIARLVYDTNSKALAICKRGYKVVGGICYRPFPHRGFAEIVFFATASVDQEKGYGGLLMDHFKAHIRRTYPEMMHFLTYADNYAVGYFKKQGFTKDITLDRSVWAGYIKDYEGGTIMQCTLLRRVDYLAQRDIVAAQRAAILSKIREMSKSHVVYEGLPQFRDGGGERLYVDRGRCPVSVRTCAASCRRRSRVDDAFVGESGWTPDMMPPTGAARKDAERSMMERILAELQSHPSAWPFMQPVNKNEVLDYYDVIAQPMDLSTMEHKLETGQYAGLDAFLGDAQLVFDNCRFYNQEGSIYWKNANKVEKHMRDLVARLRE</sequence>
<dbReference type="GO" id="GO:0005634">
    <property type="term" value="C:nucleus"/>
    <property type="evidence" value="ECO:0007669"/>
    <property type="project" value="UniProtKB-SubCell"/>
</dbReference>
<keyword evidence="6" id="KW-0805">Transcription regulation</keyword>
<dbReference type="PANTHER" id="PTHR45750">
    <property type="entry name" value="GH11602P"/>
    <property type="match status" value="1"/>
</dbReference>
<dbReference type="Gene3D" id="1.20.920.10">
    <property type="entry name" value="Bromodomain-like"/>
    <property type="match status" value="1"/>
</dbReference>
<keyword evidence="7 12" id="KW-0103">Bromodomain</keyword>
<dbReference type="Pfam" id="PF00439">
    <property type="entry name" value="Bromodomain"/>
    <property type="match status" value="1"/>
</dbReference>
<evidence type="ECO:0000256" key="6">
    <source>
        <dbReference type="ARBA" id="ARBA00023015"/>
    </source>
</evidence>
<keyword evidence="5" id="KW-0156">Chromatin regulator</keyword>
<dbReference type="GO" id="GO:0000123">
    <property type="term" value="C:histone acetyltransferase complex"/>
    <property type="evidence" value="ECO:0007669"/>
    <property type="project" value="TreeGrafter"/>
</dbReference>
<dbReference type="EMBL" id="SFCI01001236">
    <property type="protein sequence ID" value="TFY76343.1"/>
    <property type="molecule type" value="Genomic_DNA"/>
</dbReference>
<dbReference type="InterPro" id="IPR016181">
    <property type="entry name" value="Acyl_CoA_acyltransferase"/>
</dbReference>
<evidence type="ECO:0000259" key="14">
    <source>
        <dbReference type="PROSITE" id="PS50014"/>
    </source>
</evidence>
<dbReference type="Gene3D" id="3.40.630.30">
    <property type="match status" value="1"/>
</dbReference>
<dbReference type="SMART" id="SM00297">
    <property type="entry name" value="BROMO"/>
    <property type="match status" value="1"/>
</dbReference>
<evidence type="ECO:0000256" key="10">
    <source>
        <dbReference type="ARBA" id="ARBA00023242"/>
    </source>
</evidence>
<evidence type="ECO:0000256" key="3">
    <source>
        <dbReference type="ARBA" id="ARBA00013184"/>
    </source>
</evidence>
<dbReference type="InterPro" id="IPR036427">
    <property type="entry name" value="Bromodomain-like_sf"/>
</dbReference>
<keyword evidence="17" id="KW-1185">Reference proteome</keyword>
<keyword evidence="9" id="KW-0804">Transcription</keyword>
<proteinExistence type="inferred from homology"/>
<evidence type="ECO:0000256" key="11">
    <source>
        <dbReference type="ARBA" id="ARBA00023315"/>
    </source>
</evidence>
<dbReference type="InterPro" id="IPR018359">
    <property type="entry name" value="Bromodomain_CS"/>
</dbReference>
<feature type="domain" description="N-acetyltransferase" evidence="15">
    <location>
        <begin position="335"/>
        <end position="488"/>
    </location>
</feature>
<comment type="similarity">
    <text evidence="2">Belongs to the acetyltransferase family. GCN5 subfamily.</text>
</comment>
<dbReference type="InterPro" id="IPR001487">
    <property type="entry name" value="Bromodomain"/>
</dbReference>
<dbReference type="SUPFAM" id="SSF55729">
    <property type="entry name" value="Acyl-CoA N-acyltransferases (Nat)"/>
    <property type="match status" value="1"/>
</dbReference>
<dbReference type="Proteomes" id="UP000298061">
    <property type="component" value="Unassembled WGS sequence"/>
</dbReference>
<dbReference type="PANTHER" id="PTHR45750:SF3">
    <property type="entry name" value="HISTONE ACETYLTRANSFERASE"/>
    <property type="match status" value="1"/>
</dbReference>
<accession>A0A4Y9ZQN8</accession>
<evidence type="ECO:0000256" key="5">
    <source>
        <dbReference type="ARBA" id="ARBA00022853"/>
    </source>
</evidence>
<dbReference type="GO" id="GO:0010484">
    <property type="term" value="F:histone H3 acetyltransferase activity"/>
    <property type="evidence" value="ECO:0007669"/>
    <property type="project" value="TreeGrafter"/>
</dbReference>
<dbReference type="CDD" id="cd05509">
    <property type="entry name" value="Bromo_gcn5_like"/>
    <property type="match status" value="1"/>
</dbReference>
<keyword evidence="11" id="KW-0012">Acyltransferase</keyword>
<dbReference type="PROSITE" id="PS51186">
    <property type="entry name" value="GNAT"/>
    <property type="match status" value="1"/>
</dbReference>
<keyword evidence="10" id="KW-0539">Nucleus</keyword>
<evidence type="ECO:0000313" key="17">
    <source>
        <dbReference type="Proteomes" id="UP000298061"/>
    </source>
</evidence>
<name>A0A4Y9ZQN8_9AGAM</name>
<dbReference type="GO" id="GO:0045944">
    <property type="term" value="P:positive regulation of transcription by RNA polymerase II"/>
    <property type="evidence" value="ECO:0007669"/>
    <property type="project" value="TreeGrafter"/>
</dbReference>
<evidence type="ECO:0000256" key="8">
    <source>
        <dbReference type="ARBA" id="ARBA00023159"/>
    </source>
</evidence>
<dbReference type="InterPro" id="IPR037800">
    <property type="entry name" value="GCN5"/>
</dbReference>